<feature type="transmembrane region" description="Helical" evidence="1">
    <location>
        <begin position="12"/>
        <end position="38"/>
    </location>
</feature>
<keyword evidence="1" id="KW-1133">Transmembrane helix</keyword>
<dbReference type="InterPro" id="IPR024425">
    <property type="entry name" value="LiaF-like_C"/>
</dbReference>
<keyword evidence="1" id="KW-0812">Transmembrane</keyword>
<dbReference type="PIRSF" id="PIRSF031509">
    <property type="entry name" value="Cell_wall_LiaF/YvqF"/>
    <property type="match status" value="1"/>
</dbReference>
<evidence type="ECO:0000313" key="3">
    <source>
        <dbReference type="EMBL" id="CAG9620963.1"/>
    </source>
</evidence>
<dbReference type="InterPro" id="IPR047793">
    <property type="entry name" value="LiaF_C"/>
</dbReference>
<keyword evidence="1" id="KW-0472">Membrane</keyword>
<dbReference type="NCBIfam" id="NF040535">
    <property type="entry name" value="LiaF_C_term"/>
    <property type="match status" value="1"/>
</dbReference>
<dbReference type="Proteomes" id="UP000789833">
    <property type="component" value="Unassembled WGS sequence"/>
</dbReference>
<accession>A0ABM8YMA5</accession>
<dbReference type="RefSeq" id="WP_230500872.1">
    <property type="nucleotide sequence ID" value="NZ_CAKJTJ010000007.1"/>
</dbReference>
<dbReference type="Pfam" id="PF09922">
    <property type="entry name" value="LiaF-like_C"/>
    <property type="match status" value="1"/>
</dbReference>
<comment type="caution">
    <text evidence="3">The sequence shown here is derived from an EMBL/GenBank/DDBJ whole genome shotgun (WGS) entry which is preliminary data.</text>
</comment>
<reference evidence="3 4" key="1">
    <citation type="submission" date="2021-10" db="EMBL/GenBank/DDBJ databases">
        <authorList>
            <person name="Criscuolo A."/>
        </authorList>
    </citation>
    <scope>NUCLEOTIDE SEQUENCE [LARGE SCALE GENOMIC DNA]</scope>
    <source>
        <strain evidence="4">CIP 111883</strain>
    </source>
</reference>
<evidence type="ECO:0000256" key="1">
    <source>
        <dbReference type="SAM" id="Phobius"/>
    </source>
</evidence>
<dbReference type="EMBL" id="CAKJTJ010000007">
    <property type="protein sequence ID" value="CAG9620963.1"/>
    <property type="molecule type" value="Genomic_DNA"/>
</dbReference>
<proteinExistence type="predicted"/>
<gene>
    <name evidence="3" type="ORF">BACCIP111883_01735</name>
</gene>
<dbReference type="InterPro" id="IPR016975">
    <property type="entry name" value="Cell_wall_LiaF"/>
</dbReference>
<sequence>MLSRMKSDYLNFIIVVGSMIFLLEILFFNTGLIFSFLFSSLMMYVGRKKWHWIMGKALFIIGLLSITFSVFNMLTFHFMLMATVGYFLYKYFQSKKTPVELRPNIMESNSESLVTQEQKWFTNKIFGNQRTPDSTYTWEDVNIQCGISDTLIDLSYTVLPKGEAIIFIRNIIGNVQILVPYEVELSIKHSGMVGSTTVLEHEEKSIFNQTVHVQTANYKEATNKVKIVTSIVVGSLEVKRV</sequence>
<feature type="domain" description="Cell wall-active antibiotics response LiaF-like C-terminal" evidence="2">
    <location>
        <begin position="125"/>
        <end position="238"/>
    </location>
</feature>
<protein>
    <recommendedName>
        <fullName evidence="2">Cell wall-active antibiotics response LiaF-like C-terminal domain-containing protein</fullName>
    </recommendedName>
</protein>
<evidence type="ECO:0000259" key="2">
    <source>
        <dbReference type="Pfam" id="PF09922"/>
    </source>
</evidence>
<organism evidence="3 4">
    <name type="scientific">Sutcliffiella rhizosphaerae</name>
    <dbReference type="NCBI Taxonomy" id="2880967"/>
    <lineage>
        <taxon>Bacteria</taxon>
        <taxon>Bacillati</taxon>
        <taxon>Bacillota</taxon>
        <taxon>Bacilli</taxon>
        <taxon>Bacillales</taxon>
        <taxon>Bacillaceae</taxon>
        <taxon>Sutcliffiella</taxon>
    </lineage>
</organism>
<evidence type="ECO:0000313" key="4">
    <source>
        <dbReference type="Proteomes" id="UP000789833"/>
    </source>
</evidence>
<name>A0ABM8YMA5_9BACI</name>
<keyword evidence="4" id="KW-1185">Reference proteome</keyword>